<keyword evidence="3" id="KW-1185">Reference proteome</keyword>
<gene>
    <name evidence="2" type="ORF">G2W53_022569</name>
</gene>
<accession>A0A834TPW7</accession>
<dbReference type="AlphaFoldDB" id="A0A834TPW7"/>
<sequence length="52" mass="5896">MAITHSRHQQLQANSDDANTRASPVRRGRRRNSPPPPSSEQNVPNLIWPYSC</sequence>
<dbReference type="EMBL" id="JAAIUW010000007">
    <property type="protein sequence ID" value="KAF7824425.1"/>
    <property type="molecule type" value="Genomic_DNA"/>
</dbReference>
<reference evidence="2" key="1">
    <citation type="submission" date="2020-09" db="EMBL/GenBank/DDBJ databases">
        <title>Genome-Enabled Discovery of Anthraquinone Biosynthesis in Senna tora.</title>
        <authorList>
            <person name="Kang S.-H."/>
            <person name="Pandey R.P."/>
            <person name="Lee C.-M."/>
            <person name="Sim J.-S."/>
            <person name="Jeong J.-T."/>
            <person name="Choi B.-S."/>
            <person name="Jung M."/>
            <person name="Ginzburg D."/>
            <person name="Zhao K."/>
            <person name="Won S.Y."/>
            <person name="Oh T.-J."/>
            <person name="Yu Y."/>
            <person name="Kim N.-H."/>
            <person name="Lee O.R."/>
            <person name="Lee T.-H."/>
            <person name="Bashyal P."/>
            <person name="Kim T.-S."/>
            <person name="Lee W.-H."/>
            <person name="Kawkins C."/>
            <person name="Kim C.-K."/>
            <person name="Kim J.S."/>
            <person name="Ahn B.O."/>
            <person name="Rhee S.Y."/>
            <person name="Sohng J.K."/>
        </authorList>
    </citation>
    <scope>NUCLEOTIDE SEQUENCE</scope>
    <source>
        <tissue evidence="2">Leaf</tissue>
    </source>
</reference>
<evidence type="ECO:0000313" key="2">
    <source>
        <dbReference type="EMBL" id="KAF7824425.1"/>
    </source>
</evidence>
<organism evidence="2 3">
    <name type="scientific">Senna tora</name>
    <dbReference type="NCBI Taxonomy" id="362788"/>
    <lineage>
        <taxon>Eukaryota</taxon>
        <taxon>Viridiplantae</taxon>
        <taxon>Streptophyta</taxon>
        <taxon>Embryophyta</taxon>
        <taxon>Tracheophyta</taxon>
        <taxon>Spermatophyta</taxon>
        <taxon>Magnoliopsida</taxon>
        <taxon>eudicotyledons</taxon>
        <taxon>Gunneridae</taxon>
        <taxon>Pentapetalae</taxon>
        <taxon>rosids</taxon>
        <taxon>fabids</taxon>
        <taxon>Fabales</taxon>
        <taxon>Fabaceae</taxon>
        <taxon>Caesalpinioideae</taxon>
        <taxon>Cassia clade</taxon>
        <taxon>Senna</taxon>
    </lineage>
</organism>
<evidence type="ECO:0000313" key="3">
    <source>
        <dbReference type="Proteomes" id="UP000634136"/>
    </source>
</evidence>
<feature type="region of interest" description="Disordered" evidence="1">
    <location>
        <begin position="1"/>
        <end position="52"/>
    </location>
</feature>
<protein>
    <submittedName>
        <fullName evidence="2">Uncharacterized protein</fullName>
    </submittedName>
</protein>
<dbReference type="Proteomes" id="UP000634136">
    <property type="component" value="Unassembled WGS sequence"/>
</dbReference>
<proteinExistence type="predicted"/>
<evidence type="ECO:0000256" key="1">
    <source>
        <dbReference type="SAM" id="MobiDB-lite"/>
    </source>
</evidence>
<comment type="caution">
    <text evidence="2">The sequence shown here is derived from an EMBL/GenBank/DDBJ whole genome shotgun (WGS) entry which is preliminary data.</text>
</comment>
<name>A0A834TPW7_9FABA</name>